<dbReference type="Pfam" id="PF01408">
    <property type="entry name" value="GFO_IDH_MocA"/>
    <property type="match status" value="1"/>
</dbReference>
<protein>
    <submittedName>
        <fullName evidence="4">Dehydrogenase</fullName>
    </submittedName>
</protein>
<dbReference type="Proteomes" id="UP000062160">
    <property type="component" value="Unassembled WGS sequence"/>
</dbReference>
<dbReference type="InterPro" id="IPR052515">
    <property type="entry name" value="Gfo/Idh/MocA_Oxidoreductase"/>
</dbReference>
<dbReference type="Gene3D" id="3.30.360.10">
    <property type="entry name" value="Dihydrodipicolinate Reductase, domain 2"/>
    <property type="match status" value="1"/>
</dbReference>
<dbReference type="Pfam" id="PF02894">
    <property type="entry name" value="GFO_IDH_MocA_C"/>
    <property type="match status" value="1"/>
</dbReference>
<evidence type="ECO:0000313" key="4">
    <source>
        <dbReference type="EMBL" id="GAQ24947.1"/>
    </source>
</evidence>
<evidence type="ECO:0000259" key="2">
    <source>
        <dbReference type="Pfam" id="PF01408"/>
    </source>
</evidence>
<dbReference type="InterPro" id="IPR000683">
    <property type="entry name" value="Gfo/Idh/MocA-like_OxRdtase_N"/>
</dbReference>
<feature type="domain" description="Gfo/Idh/MocA-like oxidoreductase C-terminal" evidence="3">
    <location>
        <begin position="137"/>
        <end position="345"/>
    </location>
</feature>
<feature type="domain" description="Gfo/Idh/MocA-like oxidoreductase N-terminal" evidence="2">
    <location>
        <begin position="4"/>
        <end position="125"/>
    </location>
</feature>
<dbReference type="EMBL" id="DF977000">
    <property type="protein sequence ID" value="GAQ24947.1"/>
    <property type="molecule type" value="Genomic_DNA"/>
</dbReference>
<dbReference type="Gene3D" id="3.40.50.720">
    <property type="entry name" value="NAD(P)-binding Rossmann-like Domain"/>
    <property type="match status" value="1"/>
</dbReference>
<name>A0A0U9HKW0_9FIRM</name>
<proteinExistence type="inferred from homology"/>
<dbReference type="PANTHER" id="PTHR43249:SF1">
    <property type="entry name" value="D-GLUCOSIDE 3-DEHYDROGENASE"/>
    <property type="match status" value="1"/>
</dbReference>
<dbReference type="OrthoDB" id="240873at2"/>
<accession>A0A0U9HKW0</accession>
<organism evidence="4">
    <name type="scientific">Tepidanaerobacter syntrophicus</name>
    <dbReference type="NCBI Taxonomy" id="224999"/>
    <lineage>
        <taxon>Bacteria</taxon>
        <taxon>Bacillati</taxon>
        <taxon>Bacillota</taxon>
        <taxon>Clostridia</taxon>
        <taxon>Thermosediminibacterales</taxon>
        <taxon>Tepidanaerobacteraceae</taxon>
        <taxon>Tepidanaerobacter</taxon>
    </lineage>
</organism>
<dbReference type="InterPro" id="IPR004104">
    <property type="entry name" value="Gfo/Idh/MocA-like_OxRdtase_C"/>
</dbReference>
<evidence type="ECO:0000259" key="3">
    <source>
        <dbReference type="Pfam" id="PF02894"/>
    </source>
</evidence>
<reference evidence="4" key="1">
    <citation type="journal article" date="2016" name="Genome Announc.">
        <title>Draft Genome Sequence of the Syntrophic Lactate-Degrading Bacterium Tepidanaerobacter syntrophicus JLT.</title>
        <authorList>
            <person name="Matsuura N."/>
            <person name="Ohashi A."/>
            <person name="Tourlousse D.M."/>
            <person name="Sekiguchi Y."/>
        </authorList>
    </citation>
    <scope>NUCLEOTIDE SEQUENCE [LARGE SCALE GENOMIC DNA]</scope>
    <source>
        <strain evidence="4">JL</strain>
    </source>
</reference>
<keyword evidence="5" id="KW-1185">Reference proteome</keyword>
<dbReference type="RefSeq" id="WP_059032243.1">
    <property type="nucleotide sequence ID" value="NZ_DF977000.1"/>
</dbReference>
<dbReference type="SUPFAM" id="SSF51735">
    <property type="entry name" value="NAD(P)-binding Rossmann-fold domains"/>
    <property type="match status" value="1"/>
</dbReference>
<dbReference type="SUPFAM" id="SSF55347">
    <property type="entry name" value="Glyceraldehyde-3-phosphate dehydrogenase-like, C-terminal domain"/>
    <property type="match status" value="1"/>
</dbReference>
<dbReference type="GO" id="GO:0000166">
    <property type="term" value="F:nucleotide binding"/>
    <property type="evidence" value="ECO:0007669"/>
    <property type="project" value="InterPro"/>
</dbReference>
<evidence type="ECO:0000256" key="1">
    <source>
        <dbReference type="ARBA" id="ARBA00010928"/>
    </source>
</evidence>
<dbReference type="AlphaFoldDB" id="A0A0U9HKW0"/>
<dbReference type="InterPro" id="IPR036291">
    <property type="entry name" value="NAD(P)-bd_dom_sf"/>
</dbReference>
<dbReference type="PANTHER" id="PTHR43249">
    <property type="entry name" value="UDP-N-ACETYL-2-AMINO-2-DEOXY-D-GLUCURONATE OXIDASE"/>
    <property type="match status" value="1"/>
</dbReference>
<dbReference type="STRING" id="224999.GCA_001485475_00956"/>
<comment type="similarity">
    <text evidence="1">Belongs to the Gfo/Idh/MocA family.</text>
</comment>
<evidence type="ECO:0000313" key="5">
    <source>
        <dbReference type="Proteomes" id="UP000062160"/>
    </source>
</evidence>
<sequence length="346" mass="38879">MQKLRVGIIGAGQIVETAHIPAYIKHRDIVELTAICDINEEKARHMADKYGIAAYYKDYQDMLKECKLDAVSVCVINRFHAQAAVDALNAGCHVLCEKPPAMNYEEALAMYEASKKNKKILTFNFHFRHAQEIKILKELIDKGMFGNIYAARVQALRRRGIPGWGNFINKEVQGGGPLIDIGIHMLDAALYLMGFPEPDYVAAGAHQRIGNRSGVGLMGSWDPAKFTVEDSLFGFIRFKNGATLNLETSFALNMKEESIMNVHIFGEKAGASAFPLEVFSETDTALTNMEFPYLQEIDKRYESIADFINSCVYGKKPLYKAEESLIIQKIIDIMYKSSETSQPLKW</sequence>
<gene>
    <name evidence="4" type="ORF">TSYNT_6332</name>
</gene>